<sequence>MPWLSLLPNDDGDDRYSSYYLAFIVPRRDDPLALLPASSCCLPGHPGQPAHYGGSEESPGWCRIGSSAMLNSEMDSGGSAENDFPSVDATSTFPPSHSTYDPTKVADADGYVQMEDGDAGRDPGDRGYAPSIASSIMTAEGLADRPGFLIICAVVLIGDMNRGVLFPIMWPLVEELGGNTVWLGYAVGAFSFGRIIASPSLGKMSIEKGYSKTLVMSTSIMLIGCLMFAQVVRVQSLLFLLFSQIILGIGSATLGVTRAYVAEITATRQRTTYIAFLTAVQYGGFTVTPIFGALFTYVLYGKSYEFGFLIFDQYSMAAYFMGMLCIGTLCLLLSCFQSRHRTKPGPKSKKSSRRLEQDEVANRITYCNLTVYNAALLGCMLLNVSTKGSIGSFETMGVSFAETHFGLSPALAGLIVSCNGVVGVCSLLGMGYLGRFLTDIQMIIGGISVCAIGIISFAPLTSVDMGANNATIHYILGIFMIYGVGYPIGHTAVIGLFSKVVGRRPQGTLQGYFASAGSLARILFPVMSGYIAHYDDITTVFVVLFINLLISNIFVAMSSKTLTTLSI</sequence>
<evidence type="ECO:0000313" key="9">
    <source>
        <dbReference type="EMBL" id="EJK69381.1"/>
    </source>
</evidence>
<dbReference type="GO" id="GO:0012505">
    <property type="term" value="C:endomembrane system"/>
    <property type="evidence" value="ECO:0007669"/>
    <property type="project" value="UniProtKB-SubCell"/>
</dbReference>
<feature type="transmembrane region" description="Helical" evidence="7">
    <location>
        <begin position="472"/>
        <end position="497"/>
    </location>
</feature>
<dbReference type="InterPro" id="IPR036259">
    <property type="entry name" value="MFS_trans_sf"/>
</dbReference>
<dbReference type="Gene3D" id="1.20.1250.20">
    <property type="entry name" value="MFS general substrate transporter like domains"/>
    <property type="match status" value="1"/>
</dbReference>
<comment type="subcellular location">
    <subcellularLocation>
        <location evidence="1">Endomembrane system</location>
        <topology evidence="1">Multi-pass membrane protein</topology>
    </subcellularLocation>
</comment>
<feature type="transmembrane region" description="Helical" evidence="7">
    <location>
        <begin position="405"/>
        <end position="428"/>
    </location>
</feature>
<feature type="transmembrane region" description="Helical" evidence="7">
    <location>
        <begin position="537"/>
        <end position="557"/>
    </location>
</feature>
<feature type="transmembrane region" description="Helical" evidence="7">
    <location>
        <begin position="238"/>
        <end position="261"/>
    </location>
</feature>
<feature type="transmembrane region" description="Helical" evidence="7">
    <location>
        <begin position="273"/>
        <end position="298"/>
    </location>
</feature>
<evidence type="ECO:0000256" key="6">
    <source>
        <dbReference type="SAM" id="MobiDB-lite"/>
    </source>
</evidence>
<evidence type="ECO:0000256" key="5">
    <source>
        <dbReference type="ARBA" id="ARBA00023136"/>
    </source>
</evidence>
<feature type="transmembrane region" description="Helical" evidence="7">
    <location>
        <begin position="318"/>
        <end position="339"/>
    </location>
</feature>
<keyword evidence="5 7" id="KW-0472">Membrane</keyword>
<reference evidence="9 10" key="1">
    <citation type="journal article" date="2012" name="Genome Biol.">
        <title>Genome and low-iron response of an oceanic diatom adapted to chronic iron limitation.</title>
        <authorList>
            <person name="Lommer M."/>
            <person name="Specht M."/>
            <person name="Roy A.S."/>
            <person name="Kraemer L."/>
            <person name="Andreson R."/>
            <person name="Gutowska M.A."/>
            <person name="Wolf J."/>
            <person name="Bergner S.V."/>
            <person name="Schilhabel M.B."/>
            <person name="Klostermeier U.C."/>
            <person name="Beiko R.G."/>
            <person name="Rosenstiel P."/>
            <person name="Hippler M."/>
            <person name="Laroche J."/>
        </authorList>
    </citation>
    <scope>NUCLEOTIDE SEQUENCE [LARGE SCALE GENOMIC DNA]</scope>
    <source>
        <strain evidence="9 10">CCMP1005</strain>
    </source>
</reference>
<keyword evidence="10" id="KW-1185">Reference proteome</keyword>
<keyword evidence="3 7" id="KW-0812">Transmembrane</keyword>
<dbReference type="InterPro" id="IPR011701">
    <property type="entry name" value="MFS"/>
</dbReference>
<dbReference type="Proteomes" id="UP000266841">
    <property type="component" value="Unassembled WGS sequence"/>
</dbReference>
<feature type="domain" description="Major facilitator superfamily (MFS) profile" evidence="8">
    <location>
        <begin position="147"/>
        <end position="563"/>
    </location>
</feature>
<gene>
    <name evidence="9" type="ORF">THAOC_09366</name>
</gene>
<name>K0T7R4_THAOC</name>
<dbReference type="eggNOG" id="KOG2325">
    <property type="taxonomic scope" value="Eukaryota"/>
</dbReference>
<evidence type="ECO:0000256" key="4">
    <source>
        <dbReference type="ARBA" id="ARBA00022989"/>
    </source>
</evidence>
<feature type="transmembrane region" description="Helical" evidence="7">
    <location>
        <begin position="440"/>
        <end position="460"/>
    </location>
</feature>
<evidence type="ECO:0000259" key="8">
    <source>
        <dbReference type="PROSITE" id="PS50850"/>
    </source>
</evidence>
<dbReference type="Pfam" id="PF07690">
    <property type="entry name" value="MFS_1"/>
    <property type="match status" value="1"/>
</dbReference>
<evidence type="ECO:0000256" key="2">
    <source>
        <dbReference type="ARBA" id="ARBA00022448"/>
    </source>
</evidence>
<organism evidence="9 10">
    <name type="scientific">Thalassiosira oceanica</name>
    <name type="common">Marine diatom</name>
    <dbReference type="NCBI Taxonomy" id="159749"/>
    <lineage>
        <taxon>Eukaryota</taxon>
        <taxon>Sar</taxon>
        <taxon>Stramenopiles</taxon>
        <taxon>Ochrophyta</taxon>
        <taxon>Bacillariophyta</taxon>
        <taxon>Coscinodiscophyceae</taxon>
        <taxon>Thalassiosirophycidae</taxon>
        <taxon>Thalassiosirales</taxon>
        <taxon>Thalassiosiraceae</taxon>
        <taxon>Thalassiosira</taxon>
    </lineage>
</organism>
<feature type="compositionally biased region" description="Polar residues" evidence="6">
    <location>
        <begin position="88"/>
        <end position="101"/>
    </location>
</feature>
<dbReference type="InterPro" id="IPR020846">
    <property type="entry name" value="MFS_dom"/>
</dbReference>
<dbReference type="PANTHER" id="PTHR23510:SF3">
    <property type="entry name" value="MAJOR FACILITATOR SUPERFAMILY DOMAIN-CONTAINING PROTEIN 8"/>
    <property type="match status" value="1"/>
</dbReference>
<proteinExistence type="predicted"/>
<dbReference type="OMA" id="WINVIMG"/>
<dbReference type="EMBL" id="AGNL01010149">
    <property type="protein sequence ID" value="EJK69381.1"/>
    <property type="molecule type" value="Genomic_DNA"/>
</dbReference>
<feature type="transmembrane region" description="Helical" evidence="7">
    <location>
        <begin position="213"/>
        <end position="232"/>
    </location>
</feature>
<accession>K0T7R4</accession>
<dbReference type="InterPro" id="IPR051068">
    <property type="entry name" value="MFS_Domain-Containing_Protein"/>
</dbReference>
<dbReference type="PANTHER" id="PTHR23510">
    <property type="entry name" value="INNER MEMBRANE TRANSPORT PROTEIN YAJR"/>
    <property type="match status" value="1"/>
</dbReference>
<dbReference type="PROSITE" id="PS50850">
    <property type="entry name" value="MFS"/>
    <property type="match status" value="1"/>
</dbReference>
<evidence type="ECO:0000256" key="3">
    <source>
        <dbReference type="ARBA" id="ARBA00022692"/>
    </source>
</evidence>
<dbReference type="OrthoDB" id="370281at2759"/>
<feature type="transmembrane region" description="Helical" evidence="7">
    <location>
        <begin position="509"/>
        <end position="531"/>
    </location>
</feature>
<evidence type="ECO:0000313" key="10">
    <source>
        <dbReference type="Proteomes" id="UP000266841"/>
    </source>
</evidence>
<feature type="transmembrane region" description="Helical" evidence="7">
    <location>
        <begin position="360"/>
        <end position="385"/>
    </location>
</feature>
<evidence type="ECO:0000256" key="7">
    <source>
        <dbReference type="SAM" id="Phobius"/>
    </source>
</evidence>
<keyword evidence="2" id="KW-0813">Transport</keyword>
<comment type="caution">
    <text evidence="9">The sequence shown here is derived from an EMBL/GenBank/DDBJ whole genome shotgun (WGS) entry which is preliminary data.</text>
</comment>
<dbReference type="SUPFAM" id="SSF103473">
    <property type="entry name" value="MFS general substrate transporter"/>
    <property type="match status" value="1"/>
</dbReference>
<keyword evidence="4 7" id="KW-1133">Transmembrane helix</keyword>
<feature type="transmembrane region" description="Helical" evidence="7">
    <location>
        <begin position="182"/>
        <end position="201"/>
    </location>
</feature>
<dbReference type="GO" id="GO:0022857">
    <property type="term" value="F:transmembrane transporter activity"/>
    <property type="evidence" value="ECO:0007669"/>
    <property type="project" value="InterPro"/>
</dbReference>
<dbReference type="AlphaFoldDB" id="K0T7R4"/>
<protein>
    <recommendedName>
        <fullName evidence="8">Major facilitator superfamily (MFS) profile domain-containing protein</fullName>
    </recommendedName>
</protein>
<evidence type="ECO:0000256" key="1">
    <source>
        <dbReference type="ARBA" id="ARBA00004127"/>
    </source>
</evidence>
<feature type="region of interest" description="Disordered" evidence="6">
    <location>
        <begin position="73"/>
        <end position="104"/>
    </location>
</feature>